<reference evidence="1 2" key="1">
    <citation type="submission" date="2021-06" db="EMBL/GenBank/DDBJ databases">
        <title>Caerostris extrusa draft genome.</title>
        <authorList>
            <person name="Kono N."/>
            <person name="Arakawa K."/>
        </authorList>
    </citation>
    <scope>NUCLEOTIDE SEQUENCE [LARGE SCALE GENOMIC DNA]</scope>
</reference>
<protein>
    <submittedName>
        <fullName evidence="1">Uncharacterized protein</fullName>
    </submittedName>
</protein>
<proteinExistence type="predicted"/>
<sequence>MLTTGSLLRCAPHQELVCLKDALTSIREVDDGRNNFEQRKGTLTIAILIQSCKMPNGLYHLASIPKSTAIFQYPQLS</sequence>
<keyword evidence="2" id="KW-1185">Reference proteome</keyword>
<evidence type="ECO:0000313" key="1">
    <source>
        <dbReference type="EMBL" id="GIX68717.1"/>
    </source>
</evidence>
<evidence type="ECO:0000313" key="2">
    <source>
        <dbReference type="Proteomes" id="UP001054945"/>
    </source>
</evidence>
<dbReference type="EMBL" id="BPLR01019516">
    <property type="protein sequence ID" value="GIX68717.1"/>
    <property type="molecule type" value="Genomic_DNA"/>
</dbReference>
<organism evidence="1 2">
    <name type="scientific">Caerostris extrusa</name>
    <name type="common">Bark spider</name>
    <name type="synonym">Caerostris bankana</name>
    <dbReference type="NCBI Taxonomy" id="172846"/>
    <lineage>
        <taxon>Eukaryota</taxon>
        <taxon>Metazoa</taxon>
        <taxon>Ecdysozoa</taxon>
        <taxon>Arthropoda</taxon>
        <taxon>Chelicerata</taxon>
        <taxon>Arachnida</taxon>
        <taxon>Araneae</taxon>
        <taxon>Araneomorphae</taxon>
        <taxon>Entelegynae</taxon>
        <taxon>Araneoidea</taxon>
        <taxon>Araneidae</taxon>
        <taxon>Caerostris</taxon>
    </lineage>
</organism>
<comment type="caution">
    <text evidence="1">The sequence shown here is derived from an EMBL/GenBank/DDBJ whole genome shotgun (WGS) entry which is preliminary data.</text>
</comment>
<accession>A0AAV4M994</accession>
<name>A0AAV4M994_CAEEX</name>
<dbReference type="Proteomes" id="UP001054945">
    <property type="component" value="Unassembled WGS sequence"/>
</dbReference>
<dbReference type="AlphaFoldDB" id="A0AAV4M994"/>
<gene>
    <name evidence="1" type="ORF">CEXT_489731</name>
</gene>